<dbReference type="InterPro" id="IPR020816">
    <property type="entry name" value="Histone-like_DNA-bd_CS"/>
</dbReference>
<accession>A0A8J3VFF6</accession>
<dbReference type="SUPFAM" id="SSF47729">
    <property type="entry name" value="IHF-like DNA-binding proteins"/>
    <property type="match status" value="1"/>
</dbReference>
<organism evidence="5 6">
    <name type="scientific">Rhizocola hellebori</name>
    <dbReference type="NCBI Taxonomy" id="1392758"/>
    <lineage>
        <taxon>Bacteria</taxon>
        <taxon>Bacillati</taxon>
        <taxon>Actinomycetota</taxon>
        <taxon>Actinomycetes</taxon>
        <taxon>Micromonosporales</taxon>
        <taxon>Micromonosporaceae</taxon>
        <taxon>Rhizocola</taxon>
    </lineage>
</organism>
<sequence>MGLNPEEEMNKSELIDAIAAHPTVTDKKTAAAVLEATLTEIQNAVTKGDKVSLTGFGVFERRARAARMARNPRTGEAVKVKKTTVPAFRPGAGFKETVATGKTGTSTAAKKTAAKKTAAAPAKKTAAKSAPAKKAATKAAPAKKAAVKKTATKAATKAAPAKKTVTAKAAPVRKTAAKAATKTTTAAKKAPAKKAAKR</sequence>
<dbReference type="CDD" id="cd13831">
    <property type="entry name" value="HU"/>
    <property type="match status" value="1"/>
</dbReference>
<dbReference type="GO" id="GO:0003677">
    <property type="term" value="F:DNA binding"/>
    <property type="evidence" value="ECO:0007669"/>
    <property type="project" value="UniProtKB-KW"/>
</dbReference>
<gene>
    <name evidence="5" type="ORF">Rhe02_25620</name>
</gene>
<dbReference type="PROSITE" id="PS00045">
    <property type="entry name" value="HISTONE_LIKE"/>
    <property type="match status" value="1"/>
</dbReference>
<reference evidence="5" key="1">
    <citation type="submission" date="2021-01" db="EMBL/GenBank/DDBJ databases">
        <title>Whole genome shotgun sequence of Rhizocola hellebori NBRC 109834.</title>
        <authorList>
            <person name="Komaki H."/>
            <person name="Tamura T."/>
        </authorList>
    </citation>
    <scope>NUCLEOTIDE SEQUENCE</scope>
    <source>
        <strain evidence="5">NBRC 109834</strain>
    </source>
</reference>
<protein>
    <recommendedName>
        <fullName evidence="7">HU family DNA-binding protein</fullName>
    </recommendedName>
</protein>
<keyword evidence="6" id="KW-1185">Reference proteome</keyword>
<dbReference type="Gene3D" id="4.10.520.10">
    <property type="entry name" value="IHF-like DNA-binding proteins"/>
    <property type="match status" value="1"/>
</dbReference>
<evidence type="ECO:0000256" key="4">
    <source>
        <dbReference type="SAM" id="MobiDB-lite"/>
    </source>
</evidence>
<dbReference type="Pfam" id="PF00216">
    <property type="entry name" value="Bac_DNA_binding"/>
    <property type="match status" value="1"/>
</dbReference>
<dbReference type="InterPro" id="IPR010992">
    <property type="entry name" value="IHF-like_DNA-bd_dom_sf"/>
</dbReference>
<evidence type="ECO:0000313" key="5">
    <source>
        <dbReference type="EMBL" id="GIH04495.1"/>
    </source>
</evidence>
<name>A0A8J3VFF6_9ACTN</name>
<dbReference type="PANTHER" id="PTHR33175">
    <property type="entry name" value="DNA-BINDING PROTEIN HU"/>
    <property type="match status" value="1"/>
</dbReference>
<evidence type="ECO:0008006" key="7">
    <source>
        <dbReference type="Google" id="ProtNLM"/>
    </source>
</evidence>
<dbReference type="EMBL" id="BONY01000013">
    <property type="protein sequence ID" value="GIH04495.1"/>
    <property type="molecule type" value="Genomic_DNA"/>
</dbReference>
<comment type="caution">
    <text evidence="5">The sequence shown here is derived from an EMBL/GenBank/DDBJ whole genome shotgun (WGS) entry which is preliminary data.</text>
</comment>
<evidence type="ECO:0000256" key="2">
    <source>
        <dbReference type="ARBA" id="ARBA00023125"/>
    </source>
</evidence>
<feature type="compositionally biased region" description="Low complexity" evidence="4">
    <location>
        <begin position="152"/>
        <end position="189"/>
    </location>
</feature>
<keyword evidence="1" id="KW-0226">DNA condensation</keyword>
<comment type="similarity">
    <text evidence="3">Belongs to the bacterial histone-like protein family.</text>
</comment>
<evidence type="ECO:0000256" key="3">
    <source>
        <dbReference type="RuleBase" id="RU003939"/>
    </source>
</evidence>
<dbReference type="PANTHER" id="PTHR33175:SF3">
    <property type="entry name" value="DNA-BINDING PROTEIN HU-BETA"/>
    <property type="match status" value="1"/>
</dbReference>
<dbReference type="SMART" id="SM00411">
    <property type="entry name" value="BHL"/>
    <property type="match status" value="1"/>
</dbReference>
<dbReference type="GO" id="GO:0005829">
    <property type="term" value="C:cytosol"/>
    <property type="evidence" value="ECO:0007669"/>
    <property type="project" value="TreeGrafter"/>
</dbReference>
<dbReference type="GO" id="GO:0030261">
    <property type="term" value="P:chromosome condensation"/>
    <property type="evidence" value="ECO:0007669"/>
    <property type="project" value="UniProtKB-KW"/>
</dbReference>
<proteinExistence type="inferred from homology"/>
<feature type="region of interest" description="Disordered" evidence="4">
    <location>
        <begin position="101"/>
        <end position="198"/>
    </location>
</feature>
<dbReference type="PRINTS" id="PR01727">
    <property type="entry name" value="DNABINDINGHU"/>
</dbReference>
<dbReference type="Proteomes" id="UP000612899">
    <property type="component" value="Unassembled WGS sequence"/>
</dbReference>
<dbReference type="AlphaFoldDB" id="A0A8J3VFF6"/>
<evidence type="ECO:0000256" key="1">
    <source>
        <dbReference type="ARBA" id="ARBA00023067"/>
    </source>
</evidence>
<dbReference type="GO" id="GO:0030527">
    <property type="term" value="F:structural constituent of chromatin"/>
    <property type="evidence" value="ECO:0007669"/>
    <property type="project" value="InterPro"/>
</dbReference>
<feature type="compositionally biased region" description="Low complexity" evidence="4">
    <location>
        <begin position="101"/>
        <end position="144"/>
    </location>
</feature>
<dbReference type="InterPro" id="IPR000119">
    <property type="entry name" value="Hist_DNA-bd"/>
</dbReference>
<evidence type="ECO:0000313" key="6">
    <source>
        <dbReference type="Proteomes" id="UP000612899"/>
    </source>
</evidence>
<keyword evidence="2" id="KW-0238">DNA-binding</keyword>